<feature type="transmembrane region" description="Helical" evidence="1">
    <location>
        <begin position="82"/>
        <end position="99"/>
    </location>
</feature>
<keyword evidence="3" id="KW-1185">Reference proteome</keyword>
<keyword evidence="1" id="KW-1133">Transmembrane helix</keyword>
<protein>
    <recommendedName>
        <fullName evidence="4">DUF4129 domain-containing protein</fullName>
    </recommendedName>
</protein>
<evidence type="ECO:0000313" key="3">
    <source>
        <dbReference type="Proteomes" id="UP000325292"/>
    </source>
</evidence>
<accession>A0ABN5GXM7</accession>
<dbReference type="Proteomes" id="UP000325292">
    <property type="component" value="Chromosome"/>
</dbReference>
<evidence type="ECO:0000256" key="1">
    <source>
        <dbReference type="SAM" id="Phobius"/>
    </source>
</evidence>
<keyword evidence="1" id="KW-0812">Transmembrane</keyword>
<feature type="transmembrane region" description="Helical" evidence="1">
    <location>
        <begin position="205"/>
        <end position="225"/>
    </location>
</feature>
<feature type="transmembrane region" description="Helical" evidence="1">
    <location>
        <begin position="106"/>
        <end position="123"/>
    </location>
</feature>
<feature type="transmembrane region" description="Helical" evidence="1">
    <location>
        <begin position="155"/>
        <end position="175"/>
    </location>
</feature>
<proteinExistence type="predicted"/>
<gene>
    <name evidence="2" type="ORF">BXT84_01930</name>
</gene>
<organism evidence="2 3">
    <name type="scientific">Sulfobacillus thermotolerans</name>
    <dbReference type="NCBI Taxonomy" id="338644"/>
    <lineage>
        <taxon>Bacteria</taxon>
        <taxon>Bacillati</taxon>
        <taxon>Bacillota</taxon>
        <taxon>Clostridia</taxon>
        <taxon>Eubacteriales</taxon>
        <taxon>Clostridiales Family XVII. Incertae Sedis</taxon>
        <taxon>Sulfobacillus</taxon>
    </lineage>
</organism>
<feature type="transmembrane region" description="Helical" evidence="1">
    <location>
        <begin position="20"/>
        <end position="38"/>
    </location>
</feature>
<evidence type="ECO:0008006" key="4">
    <source>
        <dbReference type="Google" id="ProtNLM"/>
    </source>
</evidence>
<reference evidence="2 3" key="1">
    <citation type="journal article" date="2019" name="Sci. Rep.">
        <title>Sulfobacillus thermotolerans: new insights into resistance and metabolic capacities of acidophilic chemolithotrophs.</title>
        <authorList>
            <person name="Panyushkina A.E."/>
            <person name="Babenko V.V."/>
            <person name="Nikitina A.S."/>
            <person name="Selezneva O.V."/>
            <person name="Tsaplina I.A."/>
            <person name="Letarova M.A."/>
            <person name="Kostryukova E.S."/>
            <person name="Letarov A.V."/>
        </authorList>
    </citation>
    <scope>NUCLEOTIDE SEQUENCE [LARGE SCALE GENOMIC DNA]</scope>
    <source>
        <strain evidence="2 3">Kr1</strain>
    </source>
</reference>
<evidence type="ECO:0000313" key="2">
    <source>
        <dbReference type="EMBL" id="AUW92864.1"/>
    </source>
</evidence>
<keyword evidence="1" id="KW-0472">Membrane</keyword>
<feature type="transmembrane region" description="Helical" evidence="1">
    <location>
        <begin position="50"/>
        <end position="76"/>
    </location>
</feature>
<dbReference type="EMBL" id="CP019454">
    <property type="protein sequence ID" value="AUW92864.1"/>
    <property type="molecule type" value="Genomic_DNA"/>
</dbReference>
<name>A0ABN5GXM7_9FIRM</name>
<feature type="transmembrane region" description="Helical" evidence="1">
    <location>
        <begin position="129"/>
        <end position="150"/>
    </location>
</feature>
<sequence length="337" mass="37203">MRRVLAAGVDLSWMLLGVEMVSHNLWMVGIAGLFYLAVGIPGRARMRTAGVAGLALSAVVLGHWVGVLVVGGILGIQRVRYLGRYVVALVAWTILAWQYRLVGQIGLLLVAGGGLLVLLPWPQSTWQTALRIVGGAWALAMLGAGMLWVIPWTVLVANTLGWVGAGAAGLLLWLVPHLHRKETATRHITHPFTRPWLTHATRADMSGVVVMIALLLLMGIVLLAWRLRLKSHPVSSVSKTSDMVVIESLPKGPPIPRPARLTPVRHVVSRGLRQAAQHHQGKRQGETLRQWLTAKGFGEWGRTIAEIYEQVRYGMEDDTKTRANEVQRLWRKVTRPR</sequence>